<dbReference type="STRING" id="490622.A0A395NQ42"/>
<sequence length="420" mass="46417">MSLSRGQLGAKHLRRLVSSSSRTFCRFYSSSNRAIKANLFFNIEHDVLFLRQHGAKHAKWHLTAPLRPEARVRLSYGASVPAADLIGRRILDIVCDSAGNSVVLHEPSLASYIINSERLATPIYPNDANTIVSLLDLNPSRPGEDDQEDASPPFEIFEAGTGMGSLTLHIARALHAANPPFPAALRQTLISSPFKSHYDFTTSRGCLEISPEEQSALDSYASSRRAVLHTLDRNTKHARAAYKLVRNFRRAQYLPSVDFHVSSVDEFISHRLEQTGGQPFLSRAILDLPSAHENADRVIQALHPNGLLILFKPSISQIADFQAWSAETKQPVRTEKVIELYSTTASEGGVHDSSGGRHWDVKTVVPRAQQGEDGNNKPVQVMRPRVGERVAGGGFVAVLRRWPVSEAPVQEVSEESEIQD</sequence>
<protein>
    <recommendedName>
        <fullName evidence="2">tRNA (adenine(58)-N(1))-methyltransferase catalytic subunit TRM61</fullName>
        <ecNumber evidence="1">2.1.1.220</ecNumber>
    </recommendedName>
    <alternativeName>
        <fullName evidence="3">tRNA(m1A58)-methyltransferase subunit TRM61</fullName>
    </alternativeName>
</protein>
<dbReference type="PANTHER" id="PTHR12133">
    <property type="entry name" value="TRNA (ADENINE(58)-N(1))-METHYLTRANSFERASE"/>
    <property type="match status" value="1"/>
</dbReference>
<dbReference type="GO" id="GO:0005739">
    <property type="term" value="C:mitochondrion"/>
    <property type="evidence" value="ECO:0007669"/>
    <property type="project" value="TreeGrafter"/>
</dbReference>
<dbReference type="AlphaFoldDB" id="A0A395NQ42"/>
<keyword evidence="4" id="KW-0808">Transferase</keyword>
<comment type="caution">
    <text evidence="4">The sequence shown here is derived from an EMBL/GenBank/DDBJ whole genome shotgun (WGS) entry which is preliminary data.</text>
</comment>
<evidence type="ECO:0000313" key="5">
    <source>
        <dbReference type="Proteomes" id="UP000266272"/>
    </source>
</evidence>
<dbReference type="OrthoDB" id="5585464at2759"/>
<name>A0A395NQ42_TRIAR</name>
<evidence type="ECO:0000256" key="2">
    <source>
        <dbReference type="ARBA" id="ARBA00015963"/>
    </source>
</evidence>
<dbReference type="PANTHER" id="PTHR12133:SF1">
    <property type="entry name" value="TRNA (ADENINE(58)-N(1))-METHYLTRANSFERASE, MITOCHONDRIAL"/>
    <property type="match status" value="1"/>
</dbReference>
<keyword evidence="4" id="KW-0489">Methyltransferase</keyword>
<dbReference type="Gene3D" id="3.40.50.150">
    <property type="entry name" value="Vaccinia Virus protein VP39"/>
    <property type="match status" value="1"/>
</dbReference>
<evidence type="ECO:0000256" key="3">
    <source>
        <dbReference type="ARBA" id="ARBA00033309"/>
    </source>
</evidence>
<dbReference type="GO" id="GO:0030488">
    <property type="term" value="P:tRNA methylation"/>
    <property type="evidence" value="ECO:0007669"/>
    <property type="project" value="InterPro"/>
</dbReference>
<accession>A0A395NQ42</accession>
<dbReference type="InterPro" id="IPR029063">
    <property type="entry name" value="SAM-dependent_MTases_sf"/>
</dbReference>
<evidence type="ECO:0000313" key="4">
    <source>
        <dbReference type="EMBL" id="RFU78202.1"/>
    </source>
</evidence>
<gene>
    <name evidence="4" type="ORF">TARUN_4030</name>
</gene>
<dbReference type="PROSITE" id="PS51620">
    <property type="entry name" value="SAM_TRM61"/>
    <property type="match status" value="1"/>
</dbReference>
<dbReference type="GO" id="GO:0031515">
    <property type="term" value="C:tRNA (m1A) methyltransferase complex"/>
    <property type="evidence" value="ECO:0007669"/>
    <property type="project" value="InterPro"/>
</dbReference>
<dbReference type="EMBL" id="PXOA01000228">
    <property type="protein sequence ID" value="RFU78202.1"/>
    <property type="molecule type" value="Genomic_DNA"/>
</dbReference>
<dbReference type="Proteomes" id="UP000266272">
    <property type="component" value="Unassembled WGS sequence"/>
</dbReference>
<dbReference type="EC" id="2.1.1.220" evidence="1"/>
<keyword evidence="5" id="KW-1185">Reference proteome</keyword>
<evidence type="ECO:0000256" key="1">
    <source>
        <dbReference type="ARBA" id="ARBA00012796"/>
    </source>
</evidence>
<dbReference type="GO" id="GO:0160107">
    <property type="term" value="F:tRNA (adenine(58)-N1)-methyltransferase activity"/>
    <property type="evidence" value="ECO:0007669"/>
    <property type="project" value="UniProtKB-EC"/>
</dbReference>
<proteinExistence type="predicted"/>
<reference evidence="4 5" key="1">
    <citation type="journal article" date="2018" name="PLoS Pathog.">
        <title>Evolution of structural diversity of trichothecenes, a family of toxins produced by plant pathogenic and entomopathogenic fungi.</title>
        <authorList>
            <person name="Proctor R.H."/>
            <person name="McCormick S.P."/>
            <person name="Kim H.S."/>
            <person name="Cardoza R.E."/>
            <person name="Stanley A.M."/>
            <person name="Lindo L."/>
            <person name="Kelly A."/>
            <person name="Brown D.W."/>
            <person name="Lee T."/>
            <person name="Vaughan M.M."/>
            <person name="Alexander N.J."/>
            <person name="Busman M."/>
            <person name="Gutierrez S."/>
        </authorList>
    </citation>
    <scope>NUCLEOTIDE SEQUENCE [LARGE SCALE GENOMIC DNA]</scope>
    <source>
        <strain evidence="4 5">IBT 40837</strain>
    </source>
</reference>
<dbReference type="SUPFAM" id="SSF53335">
    <property type="entry name" value="S-adenosyl-L-methionine-dependent methyltransferases"/>
    <property type="match status" value="1"/>
</dbReference>
<dbReference type="InterPro" id="IPR014816">
    <property type="entry name" value="tRNA_MeTrfase_Gcd14"/>
</dbReference>
<organism evidence="4 5">
    <name type="scientific">Trichoderma arundinaceum</name>
    <dbReference type="NCBI Taxonomy" id="490622"/>
    <lineage>
        <taxon>Eukaryota</taxon>
        <taxon>Fungi</taxon>
        <taxon>Dikarya</taxon>
        <taxon>Ascomycota</taxon>
        <taxon>Pezizomycotina</taxon>
        <taxon>Sordariomycetes</taxon>
        <taxon>Hypocreomycetidae</taxon>
        <taxon>Hypocreales</taxon>
        <taxon>Hypocreaceae</taxon>
        <taxon>Trichoderma</taxon>
    </lineage>
</organism>